<sequence>MGVEVAFTGDSQRKSCMDEFDEIDPDDDKKIEDVNKTNEKDGTFLQKCHDLRIYLETYNAKYKHCFNGETASLFLSNRDLIYSALVRCTKYEERQAELKRGKEKQVATAGELGKHTAEEDSAKLTLLGEQKSEAVAGCTNEKCKSKEMENQKQPEREGMHKGEPKSRKEQETSVSLQELATVTNSLSTDQELLGNKAHSSSSHSQEDPTLIRSSNLDSPKSVEGVTQPDDSLQGTPATNSYLKVISDVIGLASEKSLLKNFPYDCIITSGPDKPSRSSSTTLIQHPVDQVDKAKPVSKGSDTDLLSSETSGKEMTPGKSHHVAGLPSARSSLPDESVSSTGTPLTTSGLSDGVTLSSSQHSLVSQQLTTEGQSLSEIHVSDQTESPVRTLLHPQNCDPDKISCDANLKSSQQNLHNTNLTNHHSGEHSTFGRRDTSEASIDLEENHLAKGDIKLSTSHALSEGISIKTYIIIILVVMAIILLSLLFLKYACLRGYFSKKRKKKRQRIQEELDRIMYSPSIFDEHNMYLPYVRLEDSYYYNTHENYISTEEI</sequence>
<accession>A0A1C3KJY9</accession>
<dbReference type="VEuPathDB" id="PlasmoDB:PocGH01_00071800"/>
<dbReference type="OrthoDB" id="10404928at2759"/>
<feature type="transmembrane region" description="Helical" evidence="2">
    <location>
        <begin position="469"/>
        <end position="496"/>
    </location>
</feature>
<dbReference type="Proteomes" id="UP000243200">
    <property type="component" value="Unassembled WGS sequence"/>
</dbReference>
<organism evidence="3 4">
    <name type="scientific">Plasmodium ovale</name>
    <name type="common">malaria parasite P. ovale</name>
    <dbReference type="NCBI Taxonomy" id="36330"/>
    <lineage>
        <taxon>Eukaryota</taxon>
        <taxon>Sar</taxon>
        <taxon>Alveolata</taxon>
        <taxon>Apicomplexa</taxon>
        <taxon>Aconoidasida</taxon>
        <taxon>Haemosporida</taxon>
        <taxon>Plasmodiidae</taxon>
        <taxon>Plasmodium</taxon>
        <taxon>Plasmodium (Plasmodium)</taxon>
    </lineage>
</organism>
<gene>
    <name evidence="3" type="primary">PowCR01_000193400</name>
    <name evidence="3" type="ORF">POWCR01_000193400</name>
</gene>
<feature type="region of interest" description="Disordered" evidence="1">
    <location>
        <begin position="270"/>
        <end position="355"/>
    </location>
</feature>
<protein>
    <submittedName>
        <fullName evidence="3">PIR protein</fullName>
    </submittedName>
</protein>
<feature type="region of interest" description="Disordered" evidence="1">
    <location>
        <begin position="99"/>
        <end position="128"/>
    </location>
</feature>
<reference evidence="3 4" key="1">
    <citation type="submission" date="2016-06" db="EMBL/GenBank/DDBJ databases">
        <authorList>
            <consortium name="Pathogen Informatics"/>
        </authorList>
    </citation>
    <scope>NUCLEOTIDE SEQUENCE [LARGE SCALE GENOMIC DNA]</scope>
</reference>
<evidence type="ECO:0000256" key="1">
    <source>
        <dbReference type="SAM" id="MobiDB-lite"/>
    </source>
</evidence>
<feature type="region of interest" description="Disordered" evidence="1">
    <location>
        <begin position="193"/>
        <end position="237"/>
    </location>
</feature>
<evidence type="ECO:0000256" key="2">
    <source>
        <dbReference type="SAM" id="Phobius"/>
    </source>
</evidence>
<proteinExistence type="predicted"/>
<feature type="region of interest" description="Disordered" evidence="1">
    <location>
        <begin position="142"/>
        <end position="176"/>
    </location>
</feature>
<dbReference type="VEuPathDB" id="PlasmoDB:POWCR01_000193400"/>
<keyword evidence="2" id="KW-1133">Transmembrane helix</keyword>
<dbReference type="AlphaFoldDB" id="A0A1C3KJY9"/>
<keyword evidence="2" id="KW-0812">Transmembrane</keyword>
<feature type="compositionally biased region" description="Low complexity" evidence="1">
    <location>
        <begin position="338"/>
        <end position="355"/>
    </location>
</feature>
<feature type="compositionally biased region" description="Basic and acidic residues" evidence="1">
    <location>
        <begin position="142"/>
        <end position="171"/>
    </location>
</feature>
<name>A0A1C3KJY9_PLAOA</name>
<feature type="compositionally biased region" description="Basic and acidic residues" evidence="1">
    <location>
        <begin position="112"/>
        <end position="122"/>
    </location>
</feature>
<evidence type="ECO:0000313" key="3">
    <source>
        <dbReference type="EMBL" id="SBT74213.1"/>
    </source>
</evidence>
<evidence type="ECO:0000313" key="4">
    <source>
        <dbReference type="Proteomes" id="UP000243200"/>
    </source>
</evidence>
<feature type="compositionally biased region" description="Polar residues" evidence="1">
    <location>
        <begin position="228"/>
        <end position="237"/>
    </location>
</feature>
<dbReference type="EMBL" id="FLRJ01000658">
    <property type="protein sequence ID" value="SBT74213.1"/>
    <property type="molecule type" value="Genomic_DNA"/>
</dbReference>
<keyword evidence="2" id="KW-0472">Membrane</keyword>